<dbReference type="RefSeq" id="WP_380044283.1">
    <property type="nucleotide sequence ID" value="NZ_JBHLTC010000006.1"/>
</dbReference>
<name>A0ABV6QG23_9ACTN</name>
<dbReference type="EMBL" id="JBHLTC010000006">
    <property type="protein sequence ID" value="MFC0623577.1"/>
    <property type="molecule type" value="Genomic_DNA"/>
</dbReference>
<proteinExistence type="predicted"/>
<gene>
    <name evidence="2" type="ORF">ACFFGN_05850</name>
</gene>
<organism evidence="2 3">
    <name type="scientific">Kribbella deserti</name>
    <dbReference type="NCBI Taxonomy" id="1926257"/>
    <lineage>
        <taxon>Bacteria</taxon>
        <taxon>Bacillati</taxon>
        <taxon>Actinomycetota</taxon>
        <taxon>Actinomycetes</taxon>
        <taxon>Propionibacteriales</taxon>
        <taxon>Kribbellaceae</taxon>
        <taxon>Kribbella</taxon>
    </lineage>
</organism>
<accession>A0ABV6QG23</accession>
<dbReference type="Proteomes" id="UP001589890">
    <property type="component" value="Unassembled WGS sequence"/>
</dbReference>
<reference evidence="2 3" key="1">
    <citation type="submission" date="2024-09" db="EMBL/GenBank/DDBJ databases">
        <authorList>
            <person name="Sun Q."/>
            <person name="Mori K."/>
        </authorList>
    </citation>
    <scope>NUCLEOTIDE SEQUENCE [LARGE SCALE GENOMIC DNA]</scope>
    <source>
        <strain evidence="2 3">CGMCC 1.15906</strain>
    </source>
</reference>
<sequence length="158" mass="16040">MRTIGKKNVLIAGAGSLATAAALAAGAAESAAGGAGAAATDVADGGRQVAAQNAQGVKVTPGERLLAVADKVGPTVLVPAGKVARFDEQWRSYGDTDGKPGYQAGRSVTWIEFIVDPATGAYLGERDVAARDFPEDAVRAGDVFVLSSQRESIVNRIG</sequence>
<evidence type="ECO:0000313" key="3">
    <source>
        <dbReference type="Proteomes" id="UP001589890"/>
    </source>
</evidence>
<protein>
    <submittedName>
        <fullName evidence="2">Uncharacterized protein</fullName>
    </submittedName>
</protein>
<evidence type="ECO:0000256" key="1">
    <source>
        <dbReference type="SAM" id="SignalP"/>
    </source>
</evidence>
<feature type="chain" id="PRO_5045690962" evidence="1">
    <location>
        <begin position="25"/>
        <end position="158"/>
    </location>
</feature>
<feature type="signal peptide" evidence="1">
    <location>
        <begin position="1"/>
        <end position="24"/>
    </location>
</feature>
<keyword evidence="3" id="KW-1185">Reference proteome</keyword>
<comment type="caution">
    <text evidence="2">The sequence shown here is derived from an EMBL/GenBank/DDBJ whole genome shotgun (WGS) entry which is preliminary data.</text>
</comment>
<keyword evidence="1" id="KW-0732">Signal</keyword>
<evidence type="ECO:0000313" key="2">
    <source>
        <dbReference type="EMBL" id="MFC0623577.1"/>
    </source>
</evidence>